<evidence type="ECO:0000313" key="4">
    <source>
        <dbReference type="Proteomes" id="UP001549921"/>
    </source>
</evidence>
<name>A0ABD0TDP8_LOXSC</name>
<gene>
    <name evidence="3" type="ORF">ABMA28_014939</name>
</gene>
<sequence length="98" mass="10901">MEPFLIIIIVSLIVNLLFVVGAIIYTFLSADKGQPSEDLRASTVSVSAPPARESYSPRRHSSHPQVLLYHNLVRMSVTTIQKKKTIWQRFGCGSNSVS</sequence>
<keyword evidence="2" id="KW-1133">Transmembrane helix</keyword>
<organism evidence="3 4">
    <name type="scientific">Loxostege sticticalis</name>
    <name type="common">Beet webworm moth</name>
    <dbReference type="NCBI Taxonomy" id="481309"/>
    <lineage>
        <taxon>Eukaryota</taxon>
        <taxon>Metazoa</taxon>
        <taxon>Ecdysozoa</taxon>
        <taxon>Arthropoda</taxon>
        <taxon>Hexapoda</taxon>
        <taxon>Insecta</taxon>
        <taxon>Pterygota</taxon>
        <taxon>Neoptera</taxon>
        <taxon>Endopterygota</taxon>
        <taxon>Lepidoptera</taxon>
        <taxon>Glossata</taxon>
        <taxon>Ditrysia</taxon>
        <taxon>Pyraloidea</taxon>
        <taxon>Crambidae</taxon>
        <taxon>Pyraustinae</taxon>
        <taxon>Loxostege</taxon>
    </lineage>
</organism>
<dbReference type="AlphaFoldDB" id="A0ABD0TDP8"/>
<reference evidence="3 4" key="1">
    <citation type="submission" date="2024-06" db="EMBL/GenBank/DDBJ databases">
        <title>A chromosome-level genome assembly of beet webworm, Loxostege sticticalis.</title>
        <authorList>
            <person name="Zhang Y."/>
        </authorList>
    </citation>
    <scope>NUCLEOTIDE SEQUENCE [LARGE SCALE GENOMIC DNA]</scope>
    <source>
        <strain evidence="3">AQ028</strain>
        <tissue evidence="3">Male pupae</tissue>
    </source>
</reference>
<keyword evidence="2" id="KW-0812">Transmembrane</keyword>
<evidence type="ECO:0000256" key="2">
    <source>
        <dbReference type="SAM" id="Phobius"/>
    </source>
</evidence>
<dbReference type="Proteomes" id="UP001549921">
    <property type="component" value="Unassembled WGS sequence"/>
</dbReference>
<keyword evidence="2" id="KW-0472">Membrane</keyword>
<protein>
    <submittedName>
        <fullName evidence="3">Uncharacterized protein</fullName>
    </submittedName>
</protein>
<proteinExistence type="predicted"/>
<evidence type="ECO:0000256" key="1">
    <source>
        <dbReference type="SAM" id="MobiDB-lite"/>
    </source>
</evidence>
<feature type="region of interest" description="Disordered" evidence="1">
    <location>
        <begin position="34"/>
        <end position="62"/>
    </location>
</feature>
<evidence type="ECO:0000313" key="3">
    <source>
        <dbReference type="EMBL" id="KAL0841197.1"/>
    </source>
</evidence>
<comment type="caution">
    <text evidence="3">The sequence shown here is derived from an EMBL/GenBank/DDBJ whole genome shotgun (WGS) entry which is preliminary data.</text>
</comment>
<accession>A0ABD0TDP8</accession>
<dbReference type="EMBL" id="JBEDNZ010000006">
    <property type="protein sequence ID" value="KAL0841197.1"/>
    <property type="molecule type" value="Genomic_DNA"/>
</dbReference>
<feature type="transmembrane region" description="Helical" evidence="2">
    <location>
        <begin position="6"/>
        <end position="28"/>
    </location>
</feature>